<dbReference type="InterPro" id="IPR036909">
    <property type="entry name" value="Cyt_c-like_dom_sf"/>
</dbReference>
<keyword evidence="1" id="KW-0813">Transport</keyword>
<keyword evidence="3 6" id="KW-0479">Metal-binding</keyword>
<dbReference type="PROSITE" id="PS51257">
    <property type="entry name" value="PROKAR_LIPOPROTEIN"/>
    <property type="match status" value="1"/>
</dbReference>
<evidence type="ECO:0000313" key="8">
    <source>
        <dbReference type="EMBL" id="ATX80067.1"/>
    </source>
</evidence>
<evidence type="ECO:0000256" key="6">
    <source>
        <dbReference type="PROSITE-ProRule" id="PRU00433"/>
    </source>
</evidence>
<dbReference type="GO" id="GO:0020037">
    <property type="term" value="F:heme binding"/>
    <property type="evidence" value="ECO:0007669"/>
    <property type="project" value="InterPro"/>
</dbReference>
<evidence type="ECO:0000256" key="2">
    <source>
        <dbReference type="ARBA" id="ARBA00022617"/>
    </source>
</evidence>
<dbReference type="GO" id="GO:0046872">
    <property type="term" value="F:metal ion binding"/>
    <property type="evidence" value="ECO:0007669"/>
    <property type="project" value="UniProtKB-KW"/>
</dbReference>
<dbReference type="OrthoDB" id="9779283at2"/>
<keyword evidence="5 6" id="KW-0408">Iron</keyword>
<reference evidence="8 9" key="1">
    <citation type="submission" date="2016-12" db="EMBL/GenBank/DDBJ databases">
        <title>Isolation and genomic insights into novel planktonic Zetaproteobacteria from stratified waters of the Chesapeake Bay.</title>
        <authorList>
            <person name="McAllister S.M."/>
            <person name="Kato S."/>
            <person name="Chan C.S."/>
            <person name="Chiu B.K."/>
            <person name="Field E.K."/>
        </authorList>
    </citation>
    <scope>NUCLEOTIDE SEQUENCE [LARGE SCALE GENOMIC DNA]</scope>
    <source>
        <strain evidence="8 9">CP-5</strain>
    </source>
</reference>
<dbReference type="RefSeq" id="WP_100277883.1">
    <property type="nucleotide sequence ID" value="NZ_CP018799.1"/>
</dbReference>
<keyword evidence="4" id="KW-0249">Electron transport</keyword>
<evidence type="ECO:0000256" key="4">
    <source>
        <dbReference type="ARBA" id="ARBA00022982"/>
    </source>
</evidence>
<dbReference type="EMBL" id="CP018799">
    <property type="protein sequence ID" value="ATX80067.1"/>
    <property type="molecule type" value="Genomic_DNA"/>
</dbReference>
<dbReference type="PANTHER" id="PTHR11961">
    <property type="entry name" value="CYTOCHROME C"/>
    <property type="match status" value="1"/>
</dbReference>
<protein>
    <submittedName>
        <fullName evidence="8">Cytochrome c</fullName>
    </submittedName>
</protein>
<evidence type="ECO:0000259" key="7">
    <source>
        <dbReference type="PROSITE" id="PS51007"/>
    </source>
</evidence>
<evidence type="ECO:0000256" key="5">
    <source>
        <dbReference type="ARBA" id="ARBA00023004"/>
    </source>
</evidence>
<dbReference type="KEGG" id="maes:Ga0123461_1654"/>
<dbReference type="SUPFAM" id="SSF46626">
    <property type="entry name" value="Cytochrome c"/>
    <property type="match status" value="1"/>
</dbReference>
<evidence type="ECO:0000256" key="3">
    <source>
        <dbReference type="ARBA" id="ARBA00022723"/>
    </source>
</evidence>
<dbReference type="InterPro" id="IPR002327">
    <property type="entry name" value="Cyt_c_1A/1B"/>
</dbReference>
<dbReference type="Proteomes" id="UP000231701">
    <property type="component" value="Chromosome"/>
</dbReference>
<dbReference type="AlphaFoldDB" id="A0A2K8KYL8"/>
<evidence type="ECO:0000313" key="9">
    <source>
        <dbReference type="Proteomes" id="UP000231701"/>
    </source>
</evidence>
<dbReference type="Pfam" id="PF00034">
    <property type="entry name" value="Cytochrom_C"/>
    <property type="match status" value="1"/>
</dbReference>
<feature type="domain" description="Cytochrome c" evidence="7">
    <location>
        <begin position="37"/>
        <end position="127"/>
    </location>
</feature>
<accession>A0A2K8KYL8</accession>
<name>A0A2K8KYL8_MARES</name>
<proteinExistence type="predicted"/>
<dbReference type="PROSITE" id="PS51007">
    <property type="entry name" value="CYTC"/>
    <property type="match status" value="1"/>
</dbReference>
<keyword evidence="9" id="KW-1185">Reference proteome</keyword>
<dbReference type="Gene3D" id="1.10.760.10">
    <property type="entry name" value="Cytochrome c-like domain"/>
    <property type="match status" value="1"/>
</dbReference>
<evidence type="ECO:0000256" key="1">
    <source>
        <dbReference type="ARBA" id="ARBA00022448"/>
    </source>
</evidence>
<keyword evidence="2 6" id="KW-0349">Heme</keyword>
<sequence length="127" mass="13881">MKRILTPALSIFLAIGLISCGDSGDGIVGKTMQNIANESLPGADIVRTECGSCHYLDKTVRKVGPSLMGIYGQAPRTKGIPFEKWDEASLDAWIENPTAVHPETRMKIPGIKDAEKRALIIEYLKQI</sequence>
<organism evidence="8 9">
    <name type="scientific">Mariprofundus aestuarium</name>
    <dbReference type="NCBI Taxonomy" id="1921086"/>
    <lineage>
        <taxon>Bacteria</taxon>
        <taxon>Pseudomonadati</taxon>
        <taxon>Pseudomonadota</taxon>
        <taxon>Candidatius Mariprofundia</taxon>
        <taxon>Mariprofundales</taxon>
        <taxon>Mariprofundaceae</taxon>
        <taxon>Mariprofundus</taxon>
    </lineage>
</organism>
<dbReference type="InterPro" id="IPR009056">
    <property type="entry name" value="Cyt_c-like_dom"/>
</dbReference>
<dbReference type="GO" id="GO:0009055">
    <property type="term" value="F:electron transfer activity"/>
    <property type="evidence" value="ECO:0007669"/>
    <property type="project" value="InterPro"/>
</dbReference>
<gene>
    <name evidence="8" type="ORF">Ga0123461_1654</name>
</gene>